<comment type="catalytic activity">
    <reaction evidence="13">
        <text>a lipid A disaccharide + ATP = a lipid IVA + ADP + H(+)</text>
        <dbReference type="Rhea" id="RHEA:67840"/>
        <dbReference type="ChEBI" id="CHEBI:15378"/>
        <dbReference type="ChEBI" id="CHEBI:30616"/>
        <dbReference type="ChEBI" id="CHEBI:176343"/>
        <dbReference type="ChEBI" id="CHEBI:176425"/>
        <dbReference type="ChEBI" id="CHEBI:456216"/>
        <dbReference type="EC" id="2.7.1.130"/>
    </reaction>
</comment>
<keyword evidence="9 13" id="KW-0418">Kinase</keyword>
<dbReference type="InterPro" id="IPR027417">
    <property type="entry name" value="P-loop_NTPase"/>
</dbReference>
<comment type="similarity">
    <text evidence="13">Belongs to the LpxK family.</text>
</comment>
<feature type="binding site" evidence="13">
    <location>
        <begin position="47"/>
        <end position="54"/>
    </location>
    <ligand>
        <name>ATP</name>
        <dbReference type="ChEBI" id="CHEBI:30616"/>
    </ligand>
</feature>
<reference evidence="14 15" key="1">
    <citation type="submission" date="2018-11" db="EMBL/GenBank/DDBJ databases">
        <title>Aureibaculum marinum gen. nov., sp. nov., a member of the family Flavobacteriaceae isolated from the Bohai Sea.</title>
        <authorList>
            <person name="Ji X."/>
        </authorList>
    </citation>
    <scope>NUCLEOTIDE SEQUENCE [LARGE SCALE GENOMIC DNA]</scope>
    <source>
        <strain evidence="14 15">BH-SD17</strain>
    </source>
</reference>
<keyword evidence="11 13" id="KW-0443">Lipid metabolism</keyword>
<dbReference type="Proteomes" id="UP000270856">
    <property type="component" value="Unassembled WGS sequence"/>
</dbReference>
<dbReference type="GO" id="GO:0009245">
    <property type="term" value="P:lipid A biosynthetic process"/>
    <property type="evidence" value="ECO:0007669"/>
    <property type="project" value="UniProtKB-UniRule"/>
</dbReference>
<evidence type="ECO:0000256" key="13">
    <source>
        <dbReference type="HAMAP-Rule" id="MF_00409"/>
    </source>
</evidence>
<dbReference type="AlphaFoldDB" id="A0A3N4NNV6"/>
<comment type="pathway">
    <text evidence="2 13">Glycolipid biosynthesis; lipid IV(A) biosynthesis; lipid IV(A) from (3R)-3-hydroxytetradecanoyl-[acyl-carrier-protein] and UDP-N-acetyl-alpha-D-glucosamine: step 6/6.</text>
</comment>
<name>A0A3N4NNV6_9FLAO</name>
<dbReference type="RefSeq" id="WP_123898945.1">
    <property type="nucleotide sequence ID" value="NZ_RPFJ01000032.1"/>
</dbReference>
<evidence type="ECO:0000256" key="11">
    <source>
        <dbReference type="ARBA" id="ARBA00023098"/>
    </source>
</evidence>
<evidence type="ECO:0000256" key="10">
    <source>
        <dbReference type="ARBA" id="ARBA00022840"/>
    </source>
</evidence>
<evidence type="ECO:0000256" key="9">
    <source>
        <dbReference type="ARBA" id="ARBA00022777"/>
    </source>
</evidence>
<keyword evidence="8 13" id="KW-0547">Nucleotide-binding</keyword>
<dbReference type="Pfam" id="PF02606">
    <property type="entry name" value="LpxK"/>
    <property type="match status" value="1"/>
</dbReference>
<protein>
    <recommendedName>
        <fullName evidence="4 13">Tetraacyldisaccharide 4'-kinase</fullName>
        <ecNumber evidence="3 13">2.7.1.130</ecNumber>
    </recommendedName>
    <alternativeName>
        <fullName evidence="12 13">Lipid A 4'-kinase</fullName>
    </alternativeName>
</protein>
<keyword evidence="7 13" id="KW-0808">Transferase</keyword>
<evidence type="ECO:0000256" key="7">
    <source>
        <dbReference type="ARBA" id="ARBA00022679"/>
    </source>
</evidence>
<evidence type="ECO:0000256" key="2">
    <source>
        <dbReference type="ARBA" id="ARBA00004870"/>
    </source>
</evidence>
<proteinExistence type="inferred from homology"/>
<keyword evidence="5 13" id="KW-0444">Lipid biosynthesis</keyword>
<dbReference type="InterPro" id="IPR003758">
    <property type="entry name" value="LpxK"/>
</dbReference>
<dbReference type="EC" id="2.7.1.130" evidence="3 13"/>
<keyword evidence="6 13" id="KW-0441">Lipid A biosynthesis</keyword>
<evidence type="ECO:0000313" key="15">
    <source>
        <dbReference type="Proteomes" id="UP000270856"/>
    </source>
</evidence>
<dbReference type="UniPathway" id="UPA00359">
    <property type="reaction ID" value="UER00482"/>
</dbReference>
<dbReference type="PANTHER" id="PTHR42724:SF1">
    <property type="entry name" value="TETRAACYLDISACCHARIDE 4'-KINASE, MITOCHONDRIAL-RELATED"/>
    <property type="match status" value="1"/>
</dbReference>
<dbReference type="EMBL" id="RPFJ01000032">
    <property type="protein sequence ID" value="RPD93239.1"/>
    <property type="molecule type" value="Genomic_DNA"/>
</dbReference>
<organism evidence="14 15">
    <name type="scientific">Aureibaculum marinum</name>
    <dbReference type="NCBI Taxonomy" id="2487930"/>
    <lineage>
        <taxon>Bacteria</taxon>
        <taxon>Pseudomonadati</taxon>
        <taxon>Bacteroidota</taxon>
        <taxon>Flavobacteriia</taxon>
        <taxon>Flavobacteriales</taxon>
        <taxon>Flavobacteriaceae</taxon>
        <taxon>Aureibaculum</taxon>
    </lineage>
</organism>
<evidence type="ECO:0000313" key="14">
    <source>
        <dbReference type="EMBL" id="RPD93239.1"/>
    </source>
</evidence>
<dbReference type="SUPFAM" id="SSF52540">
    <property type="entry name" value="P-loop containing nucleoside triphosphate hydrolases"/>
    <property type="match status" value="1"/>
</dbReference>
<evidence type="ECO:0000256" key="3">
    <source>
        <dbReference type="ARBA" id="ARBA00012071"/>
    </source>
</evidence>
<gene>
    <name evidence="13 14" type="primary">lpxK</name>
    <name evidence="14" type="ORF">EGM88_13475</name>
</gene>
<evidence type="ECO:0000256" key="5">
    <source>
        <dbReference type="ARBA" id="ARBA00022516"/>
    </source>
</evidence>
<comment type="function">
    <text evidence="1 13">Transfers the gamma-phosphate of ATP to the 4'-position of a tetraacyldisaccharide 1-phosphate intermediate (termed DS-1-P) to form tetraacyldisaccharide 1,4'-bis-phosphate (lipid IVA).</text>
</comment>
<evidence type="ECO:0000256" key="12">
    <source>
        <dbReference type="ARBA" id="ARBA00029757"/>
    </source>
</evidence>
<evidence type="ECO:0000256" key="8">
    <source>
        <dbReference type="ARBA" id="ARBA00022741"/>
    </source>
</evidence>
<evidence type="ECO:0000256" key="4">
    <source>
        <dbReference type="ARBA" id="ARBA00016436"/>
    </source>
</evidence>
<keyword evidence="10 13" id="KW-0067">ATP-binding</keyword>
<evidence type="ECO:0000256" key="1">
    <source>
        <dbReference type="ARBA" id="ARBA00002274"/>
    </source>
</evidence>
<dbReference type="NCBIfam" id="TIGR00682">
    <property type="entry name" value="lpxK"/>
    <property type="match status" value="1"/>
</dbReference>
<dbReference type="OrthoDB" id="9766423at2"/>
<sequence length="347" mass="39624">MSFLRKILYPFSVVYGEITAARNTFYNKGILKSTQFNLPTIVVGNLSVGGTGKTPQVEYLVRLLEDKYKVAILSRGYKRSTKGFIIADKTSTAQDIGDEPLQYFKKFSNTIVAVDANRVNGIQQLSNLLDKPDVVLLDDAFQHRKVKAGFTILLTPYNDLYVDDKMLPTGNLREKVSGANRANLVVVTKCPSHVDENEQFKISKKLNVKKHQTVFFSTITYDKKVIGKNNNILISQLSDYNIVLVTGIAKTKPLTDYLIKQGLKFTHLKYADHYRFEKKDIEKIRIIFDGITSDKKIILTTEKDYVRSFIDSNLKIYYLPIETSFIDHQTDFNKIIIDYVEQSSRNS</sequence>
<dbReference type="GO" id="GO:0005886">
    <property type="term" value="C:plasma membrane"/>
    <property type="evidence" value="ECO:0007669"/>
    <property type="project" value="TreeGrafter"/>
</dbReference>
<evidence type="ECO:0000256" key="6">
    <source>
        <dbReference type="ARBA" id="ARBA00022556"/>
    </source>
</evidence>
<dbReference type="HAMAP" id="MF_00409">
    <property type="entry name" value="LpxK"/>
    <property type="match status" value="1"/>
</dbReference>
<dbReference type="PANTHER" id="PTHR42724">
    <property type="entry name" value="TETRAACYLDISACCHARIDE 4'-KINASE"/>
    <property type="match status" value="1"/>
</dbReference>
<accession>A0A3N4NNV6</accession>
<comment type="caution">
    <text evidence="14">The sequence shown here is derived from an EMBL/GenBank/DDBJ whole genome shotgun (WGS) entry which is preliminary data.</text>
</comment>
<dbReference type="GO" id="GO:0005524">
    <property type="term" value="F:ATP binding"/>
    <property type="evidence" value="ECO:0007669"/>
    <property type="project" value="UniProtKB-UniRule"/>
</dbReference>
<keyword evidence="15" id="KW-1185">Reference proteome</keyword>
<dbReference type="GO" id="GO:0009029">
    <property type="term" value="F:lipid-A 4'-kinase activity"/>
    <property type="evidence" value="ECO:0007669"/>
    <property type="project" value="UniProtKB-UniRule"/>
</dbReference>